<gene>
    <name evidence="1" type="ORF">EZH24_13695</name>
</gene>
<organism evidence="1 2">
    <name type="scientific">Brachyspira catarrhinii</name>
    <dbReference type="NCBI Taxonomy" id="2528966"/>
    <lineage>
        <taxon>Bacteria</taxon>
        <taxon>Pseudomonadati</taxon>
        <taxon>Spirochaetota</taxon>
        <taxon>Spirochaetia</taxon>
        <taxon>Brachyspirales</taxon>
        <taxon>Brachyspiraceae</taxon>
        <taxon>Brachyspira</taxon>
    </lineage>
</organism>
<sequence>MKYQLIAKETTLRNVLRECIKKEEFTSIDIVNSLNLTKPTVNEALDILKNDNFIVKEDFKKGIIGRK</sequence>
<dbReference type="EMBL" id="SJDU01000862">
    <property type="protein sequence ID" value="TKZ20487.1"/>
    <property type="molecule type" value="Genomic_DNA"/>
</dbReference>
<reference evidence="1 2" key="1">
    <citation type="journal article" date="2019" name="Anaerobe">
        <title>Brachyspira catarrhinii sp. nov., an anaerobic intestinal spirochaete isolated from vervet monkeys may have been misidentified as Brachyspira aalborgi in previous studies.</title>
        <authorList>
            <person name="Phillips N.D."/>
            <person name="La T."/>
            <person name="Hampson D.J."/>
        </authorList>
    </citation>
    <scope>NUCLEOTIDE SEQUENCE [LARGE SCALE GENOMIC DNA]</scope>
    <source>
        <strain evidence="1 2">Z12</strain>
    </source>
</reference>
<protein>
    <submittedName>
        <fullName evidence="1">ROK family protein</fullName>
    </submittedName>
</protein>
<feature type="non-terminal residue" evidence="1">
    <location>
        <position position="67"/>
    </location>
</feature>
<dbReference type="SUPFAM" id="SSF46785">
    <property type="entry name" value="Winged helix' DNA-binding domain"/>
    <property type="match status" value="1"/>
</dbReference>
<accession>A0ABY2TMF8</accession>
<dbReference type="Gene3D" id="1.10.10.10">
    <property type="entry name" value="Winged helix-like DNA-binding domain superfamily/Winged helix DNA-binding domain"/>
    <property type="match status" value="1"/>
</dbReference>
<dbReference type="Proteomes" id="UP000310168">
    <property type="component" value="Unassembled WGS sequence"/>
</dbReference>
<dbReference type="InterPro" id="IPR036388">
    <property type="entry name" value="WH-like_DNA-bd_sf"/>
</dbReference>
<comment type="caution">
    <text evidence="1">The sequence shown here is derived from an EMBL/GenBank/DDBJ whole genome shotgun (WGS) entry which is preliminary data.</text>
</comment>
<evidence type="ECO:0000313" key="2">
    <source>
        <dbReference type="Proteomes" id="UP000310168"/>
    </source>
</evidence>
<dbReference type="InterPro" id="IPR036390">
    <property type="entry name" value="WH_DNA-bd_sf"/>
</dbReference>
<name>A0ABY2TMF8_9SPIR</name>
<evidence type="ECO:0000313" key="1">
    <source>
        <dbReference type="EMBL" id="TKZ20487.1"/>
    </source>
</evidence>
<proteinExistence type="predicted"/>
<keyword evidence="2" id="KW-1185">Reference proteome</keyword>